<evidence type="ECO:0000313" key="3">
    <source>
        <dbReference type="EMBL" id="MFC3075341.1"/>
    </source>
</evidence>
<dbReference type="InterPro" id="IPR043143">
    <property type="entry name" value="Mal/L-sulf/L-lact_DH-like_NADP"/>
</dbReference>
<organism evidence="3 4">
    <name type="scientific">Shinella pollutisoli</name>
    <dbReference type="NCBI Taxonomy" id="2250594"/>
    <lineage>
        <taxon>Bacteria</taxon>
        <taxon>Pseudomonadati</taxon>
        <taxon>Pseudomonadota</taxon>
        <taxon>Alphaproteobacteria</taxon>
        <taxon>Hyphomicrobiales</taxon>
        <taxon>Rhizobiaceae</taxon>
        <taxon>Shinella</taxon>
    </lineage>
</organism>
<protein>
    <submittedName>
        <fullName evidence="3">Ldh family oxidoreductase</fullName>
    </submittedName>
</protein>
<evidence type="ECO:0000256" key="2">
    <source>
        <dbReference type="ARBA" id="ARBA00023002"/>
    </source>
</evidence>
<dbReference type="PANTHER" id="PTHR11091">
    <property type="entry name" value="OXIDOREDUCTASE-RELATED"/>
    <property type="match status" value="1"/>
</dbReference>
<dbReference type="InterPro" id="IPR003767">
    <property type="entry name" value="Malate/L-lactate_DH-like"/>
</dbReference>
<proteinExistence type="inferred from homology"/>
<dbReference type="EMBL" id="JBHRSP010000034">
    <property type="protein sequence ID" value="MFC3075341.1"/>
    <property type="molecule type" value="Genomic_DNA"/>
</dbReference>
<dbReference type="Gene3D" id="3.30.1370.60">
    <property type="entry name" value="Hypothetical oxidoreductase yiak, domain 2"/>
    <property type="match status" value="1"/>
</dbReference>
<comment type="similarity">
    <text evidence="1">Belongs to the LDH2/MDH2 oxidoreductase family.</text>
</comment>
<keyword evidence="4" id="KW-1185">Reference proteome</keyword>
<dbReference type="RefSeq" id="WP_257316738.1">
    <property type="nucleotide sequence ID" value="NZ_JANFDG010000022.1"/>
</dbReference>
<dbReference type="Gene3D" id="1.10.1530.10">
    <property type="match status" value="1"/>
</dbReference>
<dbReference type="Proteomes" id="UP001595377">
    <property type="component" value="Unassembled WGS sequence"/>
</dbReference>
<keyword evidence="2" id="KW-0560">Oxidoreductase</keyword>
<evidence type="ECO:0000313" key="4">
    <source>
        <dbReference type="Proteomes" id="UP001595377"/>
    </source>
</evidence>
<dbReference type="SUPFAM" id="SSF89733">
    <property type="entry name" value="L-sulfolactate dehydrogenase-like"/>
    <property type="match status" value="1"/>
</dbReference>
<dbReference type="InterPro" id="IPR036111">
    <property type="entry name" value="Mal/L-sulfo/L-lacto_DH-like_sf"/>
</dbReference>
<reference evidence="4" key="1">
    <citation type="journal article" date="2019" name="Int. J. Syst. Evol. Microbiol.">
        <title>The Global Catalogue of Microorganisms (GCM) 10K type strain sequencing project: providing services to taxonomists for standard genome sequencing and annotation.</title>
        <authorList>
            <consortium name="The Broad Institute Genomics Platform"/>
            <consortium name="The Broad Institute Genome Sequencing Center for Infectious Disease"/>
            <person name="Wu L."/>
            <person name="Ma J."/>
        </authorList>
    </citation>
    <scope>NUCLEOTIDE SEQUENCE [LARGE SCALE GENOMIC DNA]</scope>
    <source>
        <strain evidence="4">KCTC 52677</strain>
    </source>
</reference>
<dbReference type="InterPro" id="IPR043144">
    <property type="entry name" value="Mal/L-sulf/L-lact_DH-like_ah"/>
</dbReference>
<accession>A0ABV7DK71</accession>
<name>A0ABV7DK71_9HYPH</name>
<comment type="caution">
    <text evidence="3">The sequence shown here is derived from an EMBL/GenBank/DDBJ whole genome shotgun (WGS) entry which is preliminary data.</text>
</comment>
<dbReference type="Pfam" id="PF02615">
    <property type="entry name" value="Ldh_2"/>
    <property type="match status" value="1"/>
</dbReference>
<gene>
    <name evidence="3" type="ORF">ACFOHH_19690</name>
</gene>
<sequence>MTDDVALTLAEAFDLARSALQRLGMSEQAARALSRATVDAEAAGRPAVGFAHLADYLKALAEGRIDGRAEPLVTAPVPAVMKCDAMGGVAQYGFEIAREELAAKARTFGLSVFAAHNSYTTGELGWYAGRLAEDGLVALAATNAPAMVAAAGGSGPVYGTNPLAFAAPLSDGRILLVDQATSATAFVNIRAAAARGEPIPEGWALDEGGRPTIDPLAALKGALLAFGGARGANIALMVEVLAAGLTGANWSLDAPDFLSGSASPGCGLFVLALAPQVLAENFAGRLTAQAERLSRHGVHVPGLARTEAKRQAESRGIVLPRQLFDSISSFRRNQP</sequence>
<evidence type="ECO:0000256" key="1">
    <source>
        <dbReference type="ARBA" id="ARBA00006056"/>
    </source>
</evidence>
<dbReference type="PANTHER" id="PTHR11091:SF0">
    <property type="entry name" value="MALATE DEHYDROGENASE"/>
    <property type="match status" value="1"/>
</dbReference>